<dbReference type="Gene3D" id="3.10.110.10">
    <property type="entry name" value="Ubiquitin Conjugating Enzyme"/>
    <property type="match status" value="1"/>
</dbReference>
<organism evidence="4 5">
    <name type="scientific">Salvia divinorum</name>
    <name type="common">Maria pastora</name>
    <name type="synonym">Diviner's sage</name>
    <dbReference type="NCBI Taxonomy" id="28513"/>
    <lineage>
        <taxon>Eukaryota</taxon>
        <taxon>Viridiplantae</taxon>
        <taxon>Streptophyta</taxon>
        <taxon>Embryophyta</taxon>
        <taxon>Tracheophyta</taxon>
        <taxon>Spermatophyta</taxon>
        <taxon>Magnoliopsida</taxon>
        <taxon>eudicotyledons</taxon>
        <taxon>Gunneridae</taxon>
        <taxon>Pentapetalae</taxon>
        <taxon>asterids</taxon>
        <taxon>lamiids</taxon>
        <taxon>Lamiales</taxon>
        <taxon>Lamiaceae</taxon>
        <taxon>Nepetoideae</taxon>
        <taxon>Mentheae</taxon>
        <taxon>Salviinae</taxon>
        <taxon>Salvia</taxon>
        <taxon>Salvia subgen. Calosphace</taxon>
    </lineage>
</organism>
<feature type="domain" description="UBC core" evidence="3">
    <location>
        <begin position="66"/>
        <end position="237"/>
    </location>
</feature>
<dbReference type="GO" id="GO:0061631">
    <property type="term" value="F:ubiquitin conjugating enzyme activity"/>
    <property type="evidence" value="ECO:0007669"/>
    <property type="project" value="UniProtKB-EC"/>
</dbReference>
<sequence>MDKAFQPASQNGKTRSTGFGEIEEIEDEVGRQFNRFNNFEVVSSSPSDHHYLIDTQYLCTKLIHMHRFRKMEEECRILEKHIPSSIFVRTYERRIDLMRAAFLGPPGSDYQHCLFFFDICFPVNYPRVPPNIHYLSYGLDWNPNLRPNGRVCLDFAETWYDRLKQFWPGSNKKQKLEFSVLQLLHAIQNLISYRSGPLEKHDPKAFARACEKMTRVLRKPPAGFEYFVAGHFRQRAHPVLLKFKEHDYEDDIMIDLFVRMFTVFQRNGAYCNHHLDFLKSRNRALADGHQY</sequence>
<keyword evidence="1 4" id="KW-0808">Transferase</keyword>
<dbReference type="Pfam" id="PF00179">
    <property type="entry name" value="UQ_con"/>
    <property type="match status" value="1"/>
</dbReference>
<name>A0ABD1GET0_SALDI</name>
<protein>
    <submittedName>
        <fullName evidence="4">(E3-independent) E2 ubiquitin-conjugating enzyme</fullName>
        <ecNumber evidence="4">2.3.2.24</ecNumber>
    </submittedName>
</protein>
<reference evidence="4 5" key="1">
    <citation type="submission" date="2024-06" db="EMBL/GenBank/DDBJ databases">
        <title>A chromosome level genome sequence of Diviner's sage (Salvia divinorum).</title>
        <authorList>
            <person name="Ford S.A."/>
            <person name="Ro D.-K."/>
            <person name="Ness R.W."/>
            <person name="Phillips M.A."/>
        </authorList>
    </citation>
    <scope>NUCLEOTIDE SEQUENCE [LARGE SCALE GENOMIC DNA]</scope>
    <source>
        <strain evidence="4">SAF-2024a</strain>
        <tissue evidence="4">Leaf</tissue>
    </source>
</reference>
<keyword evidence="2" id="KW-0833">Ubl conjugation pathway</keyword>
<dbReference type="Proteomes" id="UP001567538">
    <property type="component" value="Unassembled WGS sequence"/>
</dbReference>
<accession>A0ABD1GET0</accession>
<evidence type="ECO:0000313" key="5">
    <source>
        <dbReference type="Proteomes" id="UP001567538"/>
    </source>
</evidence>
<evidence type="ECO:0000259" key="3">
    <source>
        <dbReference type="PROSITE" id="PS50127"/>
    </source>
</evidence>
<dbReference type="PROSITE" id="PS50127">
    <property type="entry name" value="UBC_2"/>
    <property type="match status" value="1"/>
</dbReference>
<dbReference type="EC" id="2.3.2.24" evidence="4"/>
<dbReference type="PANTHER" id="PTHR46116">
    <property type="entry name" value="(E3-INDEPENDENT) E2 UBIQUITIN-CONJUGATING ENZYME"/>
    <property type="match status" value="1"/>
</dbReference>
<keyword evidence="5" id="KW-1185">Reference proteome</keyword>
<dbReference type="EMBL" id="JBEAFC010000008">
    <property type="protein sequence ID" value="KAL1542620.1"/>
    <property type="molecule type" value="Genomic_DNA"/>
</dbReference>
<gene>
    <name evidence="4" type="ORF">AAHA92_19680</name>
</gene>
<dbReference type="InterPro" id="IPR016135">
    <property type="entry name" value="UBQ-conjugating_enzyme/RWD"/>
</dbReference>
<dbReference type="SUPFAM" id="SSF54495">
    <property type="entry name" value="UBC-like"/>
    <property type="match status" value="1"/>
</dbReference>
<proteinExistence type="predicted"/>
<keyword evidence="4" id="KW-0012">Acyltransferase</keyword>
<dbReference type="InterPro" id="IPR000608">
    <property type="entry name" value="UBC"/>
</dbReference>
<evidence type="ECO:0000256" key="2">
    <source>
        <dbReference type="ARBA" id="ARBA00022786"/>
    </source>
</evidence>
<dbReference type="AlphaFoldDB" id="A0ABD1GET0"/>
<comment type="caution">
    <text evidence="4">The sequence shown here is derived from an EMBL/GenBank/DDBJ whole genome shotgun (WGS) entry which is preliminary data.</text>
</comment>
<dbReference type="SMART" id="SM00212">
    <property type="entry name" value="UBCc"/>
    <property type="match status" value="1"/>
</dbReference>
<evidence type="ECO:0000313" key="4">
    <source>
        <dbReference type="EMBL" id="KAL1542620.1"/>
    </source>
</evidence>
<dbReference type="PANTHER" id="PTHR46116:SF13">
    <property type="entry name" value="UBIQUITIN-CONJUGATING ENZYME E2 24-RELATED"/>
    <property type="match status" value="1"/>
</dbReference>
<evidence type="ECO:0000256" key="1">
    <source>
        <dbReference type="ARBA" id="ARBA00022679"/>
    </source>
</evidence>